<name>A0A4U1J2U5_9BACT</name>
<comment type="caution">
    <text evidence="4">The sequence shown here is derived from an EMBL/GenBank/DDBJ whole genome shotgun (WGS) entry which is preliminary data.</text>
</comment>
<dbReference type="Gene3D" id="3.40.50.1820">
    <property type="entry name" value="alpha/beta hydrolase"/>
    <property type="match status" value="1"/>
</dbReference>
<proteinExistence type="predicted"/>
<protein>
    <submittedName>
        <fullName evidence="4">Dipeptidyl aminopeptidase</fullName>
    </submittedName>
</protein>
<evidence type="ECO:0000313" key="5">
    <source>
        <dbReference type="Proteomes" id="UP000309215"/>
    </source>
</evidence>
<dbReference type="PANTHER" id="PTHR43037:SF5">
    <property type="entry name" value="FERULOYL ESTERASE"/>
    <property type="match status" value="1"/>
</dbReference>
<dbReference type="InterPro" id="IPR029058">
    <property type="entry name" value="AB_hydrolase_fold"/>
</dbReference>
<reference evidence="4 5" key="1">
    <citation type="submission" date="2019-04" db="EMBL/GenBank/DDBJ databases">
        <authorList>
            <person name="Li Y."/>
            <person name="Wang J."/>
        </authorList>
    </citation>
    <scope>NUCLEOTIDE SEQUENCE [LARGE SCALE GENOMIC DNA]</scope>
    <source>
        <strain evidence="4 5">DSM 14668</strain>
    </source>
</reference>
<dbReference type="EMBL" id="SSMQ01000040">
    <property type="protein sequence ID" value="TKD01351.1"/>
    <property type="molecule type" value="Genomic_DNA"/>
</dbReference>
<evidence type="ECO:0000313" key="4">
    <source>
        <dbReference type="EMBL" id="TKD01351.1"/>
    </source>
</evidence>
<dbReference type="AlphaFoldDB" id="A0A4U1J2U5"/>
<sequence>MASAGWSRYTRAPRDDRMHRTQNRVRFLALVALVALFSITEGPARAEGVKRVEPAFTLASRFPGGEGASGLGAWKERVPGIEAVTLKSSADGAAQRAMFFDLGAAGKRPLLVVLHSWSTDWRQNIGIPYAMFAAQNDWVFVHPDFRGPYLRPEAAASDLAAQDILDAIAYAKQRGHVDETRIYLAGFSGGGMTALAMAGRHPELWAGVVAWAPVYDIPDWYVYNRKHAPKRHYARFIEGVCGGAPRPDTRAFHECSRRSPSALLAKAKQAGVPVYVATGIRDDVVPPRHSISAFNDLAEPADRVGDDVLVKLLAPTATRRVSTSSSHDLYERAGAPSYLTRTSGSATLVLFEGGHDVVFDAGLAWLRDKRRTAKTL</sequence>
<dbReference type="InterPro" id="IPR001375">
    <property type="entry name" value="Peptidase_S9_cat"/>
</dbReference>
<keyword evidence="1" id="KW-0732">Signal</keyword>
<dbReference type="GO" id="GO:0008236">
    <property type="term" value="F:serine-type peptidase activity"/>
    <property type="evidence" value="ECO:0007669"/>
    <property type="project" value="InterPro"/>
</dbReference>
<accession>A0A4U1J2U5</accession>
<dbReference type="PANTHER" id="PTHR43037">
    <property type="entry name" value="UNNAMED PRODUCT-RELATED"/>
    <property type="match status" value="1"/>
</dbReference>
<feature type="domain" description="Peptidase S9 prolyl oligopeptidase catalytic" evidence="3">
    <location>
        <begin position="161"/>
        <end position="306"/>
    </location>
</feature>
<organism evidence="4 5">
    <name type="scientific">Polyangium fumosum</name>
    <dbReference type="NCBI Taxonomy" id="889272"/>
    <lineage>
        <taxon>Bacteria</taxon>
        <taxon>Pseudomonadati</taxon>
        <taxon>Myxococcota</taxon>
        <taxon>Polyangia</taxon>
        <taxon>Polyangiales</taxon>
        <taxon>Polyangiaceae</taxon>
        <taxon>Polyangium</taxon>
    </lineage>
</organism>
<keyword evidence="2" id="KW-0378">Hydrolase</keyword>
<keyword evidence="4" id="KW-0645">Protease</keyword>
<evidence type="ECO:0000256" key="2">
    <source>
        <dbReference type="ARBA" id="ARBA00022801"/>
    </source>
</evidence>
<dbReference type="Proteomes" id="UP000309215">
    <property type="component" value="Unassembled WGS sequence"/>
</dbReference>
<dbReference type="GO" id="GO:0004177">
    <property type="term" value="F:aminopeptidase activity"/>
    <property type="evidence" value="ECO:0007669"/>
    <property type="project" value="UniProtKB-KW"/>
</dbReference>
<dbReference type="SUPFAM" id="SSF53474">
    <property type="entry name" value="alpha/beta-Hydrolases"/>
    <property type="match status" value="1"/>
</dbReference>
<dbReference type="GO" id="GO:0006508">
    <property type="term" value="P:proteolysis"/>
    <property type="evidence" value="ECO:0007669"/>
    <property type="project" value="InterPro"/>
</dbReference>
<gene>
    <name evidence="4" type="ORF">E8A74_31390</name>
</gene>
<dbReference type="OrthoDB" id="1092902at2"/>
<dbReference type="InterPro" id="IPR050955">
    <property type="entry name" value="Plant_Biomass_Hydrol_Est"/>
</dbReference>
<evidence type="ECO:0000259" key="3">
    <source>
        <dbReference type="Pfam" id="PF00326"/>
    </source>
</evidence>
<dbReference type="Pfam" id="PF00326">
    <property type="entry name" value="Peptidase_S9"/>
    <property type="match status" value="1"/>
</dbReference>
<keyword evidence="4" id="KW-0031">Aminopeptidase</keyword>
<keyword evidence="5" id="KW-1185">Reference proteome</keyword>
<evidence type="ECO:0000256" key="1">
    <source>
        <dbReference type="ARBA" id="ARBA00022729"/>
    </source>
</evidence>